<dbReference type="GeneID" id="17265686"/>
<evidence type="ECO:0000313" key="2">
    <source>
        <dbReference type="EnsemblProtists" id="EOD20138"/>
    </source>
</evidence>
<dbReference type="STRING" id="2903.R1CBQ1"/>
<dbReference type="Proteomes" id="UP000013827">
    <property type="component" value="Unassembled WGS sequence"/>
</dbReference>
<dbReference type="EnsemblProtists" id="EOD20138">
    <property type="protein sequence ID" value="EOD20138"/>
    <property type="gene ID" value="EMIHUDRAFT_78432"/>
</dbReference>
<evidence type="ECO:0000256" key="1">
    <source>
        <dbReference type="SAM" id="MobiDB-lite"/>
    </source>
</evidence>
<dbReference type="AlphaFoldDB" id="A0A0D3J9F3"/>
<proteinExistence type="predicted"/>
<reference evidence="3" key="1">
    <citation type="journal article" date="2013" name="Nature">
        <title>Pan genome of the phytoplankton Emiliania underpins its global distribution.</title>
        <authorList>
            <person name="Read B.A."/>
            <person name="Kegel J."/>
            <person name="Klute M.J."/>
            <person name="Kuo A."/>
            <person name="Lefebvre S.C."/>
            <person name="Maumus F."/>
            <person name="Mayer C."/>
            <person name="Miller J."/>
            <person name="Monier A."/>
            <person name="Salamov A."/>
            <person name="Young J."/>
            <person name="Aguilar M."/>
            <person name="Claverie J.M."/>
            <person name="Frickenhaus S."/>
            <person name="Gonzalez K."/>
            <person name="Herman E.K."/>
            <person name="Lin Y.C."/>
            <person name="Napier J."/>
            <person name="Ogata H."/>
            <person name="Sarno A.F."/>
            <person name="Shmutz J."/>
            <person name="Schroeder D."/>
            <person name="de Vargas C."/>
            <person name="Verret F."/>
            <person name="von Dassow P."/>
            <person name="Valentin K."/>
            <person name="Van de Peer Y."/>
            <person name="Wheeler G."/>
            <person name="Dacks J.B."/>
            <person name="Delwiche C.F."/>
            <person name="Dyhrman S.T."/>
            <person name="Glockner G."/>
            <person name="John U."/>
            <person name="Richards T."/>
            <person name="Worden A.Z."/>
            <person name="Zhang X."/>
            <person name="Grigoriev I.V."/>
            <person name="Allen A.E."/>
            <person name="Bidle K."/>
            <person name="Borodovsky M."/>
            <person name="Bowler C."/>
            <person name="Brownlee C."/>
            <person name="Cock J.M."/>
            <person name="Elias M."/>
            <person name="Gladyshev V.N."/>
            <person name="Groth M."/>
            <person name="Guda C."/>
            <person name="Hadaegh A."/>
            <person name="Iglesias-Rodriguez M.D."/>
            <person name="Jenkins J."/>
            <person name="Jones B.M."/>
            <person name="Lawson T."/>
            <person name="Leese F."/>
            <person name="Lindquist E."/>
            <person name="Lobanov A."/>
            <person name="Lomsadze A."/>
            <person name="Malik S.B."/>
            <person name="Marsh M.E."/>
            <person name="Mackinder L."/>
            <person name="Mock T."/>
            <person name="Mueller-Roeber B."/>
            <person name="Pagarete A."/>
            <person name="Parker M."/>
            <person name="Probert I."/>
            <person name="Quesneville H."/>
            <person name="Raines C."/>
            <person name="Rensing S.A."/>
            <person name="Riano-Pachon D.M."/>
            <person name="Richier S."/>
            <person name="Rokitta S."/>
            <person name="Shiraiwa Y."/>
            <person name="Soanes D.M."/>
            <person name="van der Giezen M."/>
            <person name="Wahlund T.M."/>
            <person name="Williams B."/>
            <person name="Wilson W."/>
            <person name="Wolfe G."/>
            <person name="Wurch L.L."/>
        </authorList>
    </citation>
    <scope>NUCLEOTIDE SEQUENCE</scope>
</reference>
<sequence>EEIAAWRFAVVSFGRVEYLEQDDDVVRPHFRKHDNYSNWDDYLGLEHAQTGTGRKKQQARSGYDKPVKIYG</sequence>
<organism evidence="2 3">
    <name type="scientific">Emiliania huxleyi (strain CCMP1516)</name>
    <dbReference type="NCBI Taxonomy" id="280463"/>
    <lineage>
        <taxon>Eukaryota</taxon>
        <taxon>Haptista</taxon>
        <taxon>Haptophyta</taxon>
        <taxon>Prymnesiophyceae</taxon>
        <taxon>Isochrysidales</taxon>
        <taxon>Noelaerhabdaceae</taxon>
        <taxon>Emiliania</taxon>
    </lineage>
</organism>
<evidence type="ECO:0000313" key="3">
    <source>
        <dbReference type="Proteomes" id="UP000013827"/>
    </source>
</evidence>
<dbReference type="PaxDb" id="2903-EOD20138"/>
<dbReference type="RefSeq" id="XP_005772567.1">
    <property type="nucleotide sequence ID" value="XM_005772510.1"/>
</dbReference>
<protein>
    <submittedName>
        <fullName evidence="2">Uncharacterized protein</fullName>
    </submittedName>
</protein>
<dbReference type="HOGENOM" id="CLU_2747869_0_0_1"/>
<reference evidence="2" key="2">
    <citation type="submission" date="2024-10" db="UniProtKB">
        <authorList>
            <consortium name="EnsemblProtists"/>
        </authorList>
    </citation>
    <scope>IDENTIFICATION</scope>
</reference>
<dbReference type="KEGG" id="ehx:EMIHUDRAFT_78432"/>
<dbReference type="eggNOG" id="KOG1863">
    <property type="taxonomic scope" value="Eukaryota"/>
</dbReference>
<accession>A0A0D3J9F3</accession>
<feature type="compositionally biased region" description="Basic and acidic residues" evidence="1">
    <location>
        <begin position="62"/>
        <end position="71"/>
    </location>
</feature>
<feature type="region of interest" description="Disordered" evidence="1">
    <location>
        <begin position="50"/>
        <end position="71"/>
    </location>
</feature>
<name>A0A0D3J9F3_EMIH1</name>
<keyword evidence="3" id="KW-1185">Reference proteome</keyword>